<dbReference type="EMBL" id="FNGV01000003">
    <property type="protein sequence ID" value="SDL86879.1"/>
    <property type="molecule type" value="Genomic_DNA"/>
</dbReference>
<dbReference type="PROSITE" id="PS50005">
    <property type="entry name" value="TPR"/>
    <property type="match status" value="1"/>
</dbReference>
<dbReference type="SUPFAM" id="SSF48452">
    <property type="entry name" value="TPR-like"/>
    <property type="match status" value="1"/>
</dbReference>
<gene>
    <name evidence="2" type="ORF">SAMN04488514_103215</name>
</gene>
<keyword evidence="1" id="KW-0802">TPR repeat</keyword>
<evidence type="ECO:0000256" key="1">
    <source>
        <dbReference type="PROSITE-ProRule" id="PRU00339"/>
    </source>
</evidence>
<dbReference type="InterPro" id="IPR019734">
    <property type="entry name" value="TPR_rpt"/>
</dbReference>
<dbReference type="AlphaFoldDB" id="A0A1G9NKG9"/>
<evidence type="ECO:0000313" key="3">
    <source>
        <dbReference type="Proteomes" id="UP000199440"/>
    </source>
</evidence>
<evidence type="ECO:0000313" key="2">
    <source>
        <dbReference type="EMBL" id="SDL86879.1"/>
    </source>
</evidence>
<accession>A0A1G9NKG9</accession>
<dbReference type="Gene3D" id="2.170.130.10">
    <property type="entry name" value="TonB-dependent receptor, plug domain"/>
    <property type="match status" value="1"/>
</dbReference>
<dbReference type="SUPFAM" id="SSF49464">
    <property type="entry name" value="Carboxypeptidase regulatory domain-like"/>
    <property type="match status" value="1"/>
</dbReference>
<dbReference type="OrthoDB" id="1079187at2"/>
<dbReference type="Proteomes" id="UP000199440">
    <property type="component" value="Unassembled WGS sequence"/>
</dbReference>
<sequence>MKKEVHKNRYLIKSVHHSLIKIGLLLSFLFMSLFSVQSQEKEKGIAGIVTTDDGPLNNANVIIKGSSQGVKTNNDGRFEFAVKPKDILVFSYVGMHSTEVVVTEKTDFLRIKLVPKIEVLDEVTVKKRKRKTQKDLLADYPTNKNLLKTSWGILDKDRSTFSMRMVDGADLVAVGTDFLYSLQNFIPQMRVDRDDPGEIKVYLQSWSYNASPKAIFDVDGFIYEQAPIFIDVHNIDRIAVLTRNGAFSRYGPQGAGGVIIINTKEQTRIDELGVKRRYDNSGFRDSINREFSVPEVFEPKTSTYIMRLNTATSFEEAHKLFKDLISENKKSPYFFLEVSDYFRKQWGNEKKADELLQQAAENFSTDVSALKALSYVYEQQARFDNALEIYLKILKLKSREAQSHRDVANAYAQIGNYRKALGVYTRYELAVNELDTIPFDKYGTDMLITTESANIIRLNGKELSIDRSLTENEADAPSTRIVFEWNYASAEFELQFVNPQNYFDEWMNTLQPNDILLQNQKIKGYSSKEFFLDDYLKGEWQIKVRYFGNATEFPTYLKITTYFDYGKSTQTQQINVVKLLEEQVTRYLFSVDTALKQ</sequence>
<dbReference type="InterPro" id="IPR008969">
    <property type="entry name" value="CarboxyPept-like_regulatory"/>
</dbReference>
<feature type="repeat" description="TPR" evidence="1">
    <location>
        <begin position="367"/>
        <end position="400"/>
    </location>
</feature>
<dbReference type="Pfam" id="PF13715">
    <property type="entry name" value="CarbopepD_reg_2"/>
    <property type="match status" value="1"/>
</dbReference>
<dbReference type="Gene3D" id="1.25.40.10">
    <property type="entry name" value="Tetratricopeptide repeat domain"/>
    <property type="match status" value="1"/>
</dbReference>
<dbReference type="InterPro" id="IPR037066">
    <property type="entry name" value="Plug_dom_sf"/>
</dbReference>
<organism evidence="2 3">
    <name type="scientific">Kriegella aquimaris</name>
    <dbReference type="NCBI Taxonomy" id="192904"/>
    <lineage>
        <taxon>Bacteria</taxon>
        <taxon>Pseudomonadati</taxon>
        <taxon>Bacteroidota</taxon>
        <taxon>Flavobacteriia</taxon>
        <taxon>Flavobacteriales</taxon>
        <taxon>Flavobacteriaceae</taxon>
        <taxon>Kriegella</taxon>
    </lineage>
</organism>
<protein>
    <submittedName>
        <fullName evidence="2">Tetratricopeptide repeat-containing protein</fullName>
    </submittedName>
</protein>
<reference evidence="2 3" key="1">
    <citation type="submission" date="2016-10" db="EMBL/GenBank/DDBJ databases">
        <authorList>
            <person name="de Groot N.N."/>
        </authorList>
    </citation>
    <scope>NUCLEOTIDE SEQUENCE [LARGE SCALE GENOMIC DNA]</scope>
    <source>
        <strain evidence="2 3">DSM 19886</strain>
    </source>
</reference>
<keyword evidence="3" id="KW-1185">Reference proteome</keyword>
<dbReference type="SUPFAM" id="SSF56935">
    <property type="entry name" value="Porins"/>
    <property type="match status" value="1"/>
</dbReference>
<dbReference type="Gene3D" id="2.60.40.1120">
    <property type="entry name" value="Carboxypeptidase-like, regulatory domain"/>
    <property type="match status" value="1"/>
</dbReference>
<dbReference type="Pfam" id="PF13429">
    <property type="entry name" value="TPR_15"/>
    <property type="match status" value="1"/>
</dbReference>
<dbReference type="STRING" id="192904.SAMN04488514_103215"/>
<name>A0A1G9NKG9_9FLAO</name>
<dbReference type="InterPro" id="IPR011990">
    <property type="entry name" value="TPR-like_helical_dom_sf"/>
</dbReference>
<proteinExistence type="predicted"/>
<dbReference type="RefSeq" id="WP_089887656.1">
    <property type="nucleotide sequence ID" value="NZ_FNGV01000003.1"/>
</dbReference>